<accession>A0A8C9FDE9</accession>
<reference evidence="1" key="1">
    <citation type="submission" date="2025-05" db="UniProtKB">
        <authorList>
            <consortium name="Ensembl"/>
        </authorList>
    </citation>
    <scope>IDENTIFICATION</scope>
</reference>
<proteinExistence type="predicted"/>
<dbReference type="Ensembl" id="ENSPSTT00000014848.1">
    <property type="protein sequence ID" value="ENSPSTP00000014144.1"/>
    <property type="gene ID" value="ENSPSTG00000010005.1"/>
</dbReference>
<keyword evidence="2" id="KW-1185">Reference proteome</keyword>
<dbReference type="Ensembl" id="ENSPSTT00000016342.1">
    <property type="protein sequence ID" value="ENSPSTP00000015584.1"/>
    <property type="gene ID" value="ENSPSTG00000011059.1"/>
</dbReference>
<dbReference type="AlphaFoldDB" id="A0A8C9FDE9"/>
<evidence type="ECO:0000313" key="2">
    <source>
        <dbReference type="Proteomes" id="UP000694428"/>
    </source>
</evidence>
<protein>
    <submittedName>
        <fullName evidence="1">Uncharacterized protein</fullName>
    </submittedName>
</protein>
<evidence type="ECO:0000313" key="1">
    <source>
        <dbReference type="Ensembl" id="ENSPSTP00000014144.1"/>
    </source>
</evidence>
<name>A0A8C9FDE9_PAVCR</name>
<sequence>MRGKKITRNLLCLSSEASLRNLPADISVAPGLLEVRSGAACGAAALPPGVSLAPSSCRGLRRLPGDGLHLRLGTTTTAYLTWLRIEGCCLFFFKHPYILCCVLGSTIIRQRHSLVELLLHKRSIEF</sequence>
<dbReference type="Proteomes" id="UP000694428">
    <property type="component" value="Unplaced"/>
</dbReference>
<organism evidence="1 2">
    <name type="scientific">Pavo cristatus</name>
    <name type="common">Indian peafowl</name>
    <name type="synonym">Blue peafowl</name>
    <dbReference type="NCBI Taxonomy" id="9049"/>
    <lineage>
        <taxon>Eukaryota</taxon>
        <taxon>Metazoa</taxon>
        <taxon>Chordata</taxon>
        <taxon>Craniata</taxon>
        <taxon>Vertebrata</taxon>
        <taxon>Euteleostomi</taxon>
        <taxon>Archelosauria</taxon>
        <taxon>Archosauria</taxon>
        <taxon>Dinosauria</taxon>
        <taxon>Saurischia</taxon>
        <taxon>Theropoda</taxon>
        <taxon>Coelurosauria</taxon>
        <taxon>Aves</taxon>
        <taxon>Neognathae</taxon>
        <taxon>Galloanserae</taxon>
        <taxon>Galliformes</taxon>
        <taxon>Phasianidae</taxon>
        <taxon>Phasianinae</taxon>
        <taxon>Pavo</taxon>
    </lineage>
</organism>